<dbReference type="AlphaFoldDB" id="A0A8K0X1J2"/>
<reference evidence="2" key="1">
    <citation type="journal article" date="2021" name="Nat. Commun.">
        <title>Genetic determinants of endophytism in the Arabidopsis root mycobiome.</title>
        <authorList>
            <person name="Mesny F."/>
            <person name="Miyauchi S."/>
            <person name="Thiergart T."/>
            <person name="Pickel B."/>
            <person name="Atanasova L."/>
            <person name="Karlsson M."/>
            <person name="Huettel B."/>
            <person name="Barry K.W."/>
            <person name="Haridas S."/>
            <person name="Chen C."/>
            <person name="Bauer D."/>
            <person name="Andreopoulos W."/>
            <person name="Pangilinan J."/>
            <person name="LaButti K."/>
            <person name="Riley R."/>
            <person name="Lipzen A."/>
            <person name="Clum A."/>
            <person name="Drula E."/>
            <person name="Henrissat B."/>
            <person name="Kohler A."/>
            <person name="Grigoriev I.V."/>
            <person name="Martin F.M."/>
            <person name="Hacquard S."/>
        </authorList>
    </citation>
    <scope>NUCLEOTIDE SEQUENCE</scope>
    <source>
        <strain evidence="2">MPI-CAGE-AT-0016</strain>
    </source>
</reference>
<protein>
    <submittedName>
        <fullName evidence="2">3-oxoacyl-reductase</fullName>
    </submittedName>
</protein>
<comment type="similarity">
    <text evidence="1">Belongs to the short-chain dehydrogenases/reductases (SDR) family.</text>
</comment>
<evidence type="ECO:0000313" key="2">
    <source>
        <dbReference type="EMBL" id="KAH7353663.1"/>
    </source>
</evidence>
<gene>
    <name evidence="2" type="ORF">B0T11DRAFT_287212</name>
</gene>
<keyword evidence="3" id="KW-1185">Reference proteome</keyword>
<dbReference type="OrthoDB" id="1933717at2759"/>
<dbReference type="Proteomes" id="UP000813385">
    <property type="component" value="Unassembled WGS sequence"/>
</dbReference>
<dbReference type="PANTHER" id="PTHR43975">
    <property type="entry name" value="ZGC:101858"/>
    <property type="match status" value="1"/>
</dbReference>
<dbReference type="Gene3D" id="3.40.50.720">
    <property type="entry name" value="NAD(P)-binding Rossmann-like Domain"/>
    <property type="match status" value="1"/>
</dbReference>
<dbReference type="PRINTS" id="PR00081">
    <property type="entry name" value="GDHRDH"/>
</dbReference>
<dbReference type="EMBL" id="JAGPXD010000005">
    <property type="protein sequence ID" value="KAH7353663.1"/>
    <property type="molecule type" value="Genomic_DNA"/>
</dbReference>
<dbReference type="PRINTS" id="PR00080">
    <property type="entry name" value="SDRFAMILY"/>
</dbReference>
<organism evidence="2 3">
    <name type="scientific">Plectosphaerella cucumerina</name>
    <dbReference type="NCBI Taxonomy" id="40658"/>
    <lineage>
        <taxon>Eukaryota</taxon>
        <taxon>Fungi</taxon>
        <taxon>Dikarya</taxon>
        <taxon>Ascomycota</taxon>
        <taxon>Pezizomycotina</taxon>
        <taxon>Sordariomycetes</taxon>
        <taxon>Hypocreomycetidae</taxon>
        <taxon>Glomerellales</taxon>
        <taxon>Plectosphaerellaceae</taxon>
        <taxon>Plectosphaerella</taxon>
    </lineage>
</organism>
<dbReference type="Pfam" id="PF00106">
    <property type="entry name" value="adh_short"/>
    <property type="match status" value="1"/>
</dbReference>
<dbReference type="CDD" id="cd05233">
    <property type="entry name" value="SDR_c"/>
    <property type="match status" value="1"/>
</dbReference>
<evidence type="ECO:0000313" key="3">
    <source>
        <dbReference type="Proteomes" id="UP000813385"/>
    </source>
</evidence>
<sequence length="304" mass="33149">MSDKQTTARRDFTQKRHSSSYDTVSPLKLDLSGRYVLVTGTAFETGVGFATAMAFARAGASGIALFDLHGVSDDLVSKLRHAAVDAGRSEPSIISCTVDISDAAAVQAAHAKVSEAFNGRLDVVINNAAHMEPYERFLDADPDVYWRTWQVNLGGLFNMARAFLPNLLSTRADIGDGLCTMVNVSSSGALSARPASTGYRSSKLAVTRWTESLQLDYADEGLLTFSVNPGAIKTEITKGGVPDHVRDRLPDRPDIAGDTIVWLAASRPEWLAGRYVSCPWDMEELQQMKEDIVKEDKLKLKMAF</sequence>
<evidence type="ECO:0000256" key="1">
    <source>
        <dbReference type="RuleBase" id="RU000363"/>
    </source>
</evidence>
<dbReference type="SUPFAM" id="SSF51735">
    <property type="entry name" value="NAD(P)-binding Rossmann-fold domains"/>
    <property type="match status" value="1"/>
</dbReference>
<accession>A0A8K0X1J2</accession>
<proteinExistence type="inferred from homology"/>
<comment type="caution">
    <text evidence="2">The sequence shown here is derived from an EMBL/GenBank/DDBJ whole genome shotgun (WGS) entry which is preliminary data.</text>
</comment>
<dbReference type="InterPro" id="IPR036291">
    <property type="entry name" value="NAD(P)-bd_dom_sf"/>
</dbReference>
<dbReference type="PANTHER" id="PTHR43975:SF2">
    <property type="entry name" value="EG:BACR7A4.14 PROTEIN-RELATED"/>
    <property type="match status" value="1"/>
</dbReference>
<dbReference type="InterPro" id="IPR002347">
    <property type="entry name" value="SDR_fam"/>
</dbReference>
<name>A0A8K0X1J2_9PEZI</name>